<comment type="caution">
    <text evidence="6">The sequence shown here is derived from an EMBL/GenBank/DDBJ whole genome shotgun (WGS) entry which is preliminary data.</text>
</comment>
<proteinExistence type="inferred from homology"/>
<evidence type="ECO:0000256" key="2">
    <source>
        <dbReference type="ARBA" id="ARBA00005695"/>
    </source>
</evidence>
<feature type="domain" description="Solute-binding protein family 5" evidence="5">
    <location>
        <begin position="92"/>
        <end position="485"/>
    </location>
</feature>
<accession>A0ABS6EJZ9</accession>
<sequence length="565" mass="63292">MNILIIEFKGGIQVKSKKTIALLMTATMLLSTALAGCGGGGDKKPAGEAKEQAITLIVSPSKTLDSSKATDQMSGNAINAFTEGLTRYNNDKPEAAMAESWTTSPDGLKWTFKLRDAEWSDGKKVTANDFEYAWKRLLDPATKSQYATFLYVLKNGRAYYDGKAKAEDIGVKAVDEKTLEVELENPTPYFLELTAFSSLYPLREDIVKAQGDKYGTDISKMVSNGPFTLENFERGSKIQLKKNDKYWDKDTVKLDKVTFQVAEEMNTRYQMFANKQIDGTAITGEHVQKMKDEAAAGKWKAIEGVEPSSFYMAYNIGNGEVNKLLTNANIRLALSVALDREAFVNNVYKRGVVSYGLIPIELRSGDKEFRSMVPEPVKTLNKDPKELFIQGLKELNMDPDPSKHTIRYLPQGSSASDRAFAEFFQAQWKEKIGVNITIDSAADFGDYVTKKEAGQFEIAMAGWGADYNDPMSFIELFASDNGNNNGKFKNAEYDEIVRKLEKEGDQAKRTELYKRAEEIILVEEAGIAPLFYKDRRHFIQNYVEGIQYPSFGGLYELKWTSVEGK</sequence>
<dbReference type="Proteomes" id="UP000726170">
    <property type="component" value="Unassembled WGS sequence"/>
</dbReference>
<evidence type="ECO:0000256" key="4">
    <source>
        <dbReference type="ARBA" id="ARBA00022729"/>
    </source>
</evidence>
<dbReference type="Pfam" id="PF00496">
    <property type="entry name" value="SBP_bac_5"/>
    <property type="match status" value="1"/>
</dbReference>
<protein>
    <submittedName>
        <fullName evidence="6">Peptide ABC transporter substrate-binding protein</fullName>
    </submittedName>
</protein>
<dbReference type="CDD" id="cd08504">
    <property type="entry name" value="PBP2_OppA"/>
    <property type="match status" value="1"/>
</dbReference>
<comment type="similarity">
    <text evidence="2">Belongs to the bacterial solute-binding protein 5 family.</text>
</comment>
<dbReference type="EMBL" id="JAHLQF010000003">
    <property type="protein sequence ID" value="MBU5485457.1"/>
    <property type="molecule type" value="Genomic_DNA"/>
</dbReference>
<dbReference type="PANTHER" id="PTHR30290:SF10">
    <property type="entry name" value="PERIPLASMIC OLIGOPEPTIDE-BINDING PROTEIN-RELATED"/>
    <property type="match status" value="1"/>
</dbReference>
<evidence type="ECO:0000256" key="1">
    <source>
        <dbReference type="ARBA" id="ARBA00004196"/>
    </source>
</evidence>
<name>A0ABS6EJZ9_9CLOT</name>
<dbReference type="InterPro" id="IPR039424">
    <property type="entry name" value="SBP_5"/>
</dbReference>
<organism evidence="6 7">
    <name type="scientific">Clostridium mobile</name>
    <dbReference type="NCBI Taxonomy" id="2841512"/>
    <lineage>
        <taxon>Bacteria</taxon>
        <taxon>Bacillati</taxon>
        <taxon>Bacillota</taxon>
        <taxon>Clostridia</taxon>
        <taxon>Eubacteriales</taxon>
        <taxon>Clostridiaceae</taxon>
        <taxon>Clostridium</taxon>
    </lineage>
</organism>
<keyword evidence="4" id="KW-0732">Signal</keyword>
<dbReference type="InterPro" id="IPR000914">
    <property type="entry name" value="SBP_5_dom"/>
</dbReference>
<evidence type="ECO:0000259" key="5">
    <source>
        <dbReference type="Pfam" id="PF00496"/>
    </source>
</evidence>
<keyword evidence="3" id="KW-0813">Transport</keyword>
<evidence type="ECO:0000313" key="7">
    <source>
        <dbReference type="Proteomes" id="UP000726170"/>
    </source>
</evidence>
<dbReference type="PANTHER" id="PTHR30290">
    <property type="entry name" value="PERIPLASMIC BINDING COMPONENT OF ABC TRANSPORTER"/>
    <property type="match status" value="1"/>
</dbReference>
<gene>
    <name evidence="6" type="ORF">KQI86_14125</name>
</gene>
<comment type="subcellular location">
    <subcellularLocation>
        <location evidence="1">Cell envelope</location>
    </subcellularLocation>
</comment>
<evidence type="ECO:0000256" key="3">
    <source>
        <dbReference type="ARBA" id="ARBA00022448"/>
    </source>
</evidence>
<evidence type="ECO:0000313" key="6">
    <source>
        <dbReference type="EMBL" id="MBU5485457.1"/>
    </source>
</evidence>
<reference evidence="6 7" key="1">
    <citation type="submission" date="2021-06" db="EMBL/GenBank/DDBJ databases">
        <authorList>
            <person name="Sun Q."/>
            <person name="Li D."/>
        </authorList>
    </citation>
    <scope>NUCLEOTIDE SEQUENCE [LARGE SCALE GENOMIC DNA]</scope>
    <source>
        <strain evidence="6 7">MSJ-11</strain>
    </source>
</reference>
<keyword evidence="7" id="KW-1185">Reference proteome</keyword>
<dbReference type="InterPro" id="IPR030678">
    <property type="entry name" value="Peptide/Ni-bd"/>
</dbReference>
<dbReference type="PIRSF" id="PIRSF002741">
    <property type="entry name" value="MppA"/>
    <property type="match status" value="1"/>
</dbReference>